<evidence type="ECO:0000256" key="1">
    <source>
        <dbReference type="ARBA" id="ARBA00022898"/>
    </source>
</evidence>
<sequence>MPEYKFDRVPLLDLQEEWKLIRTSVIDKVIEVLDSGQYILGDKVREFERRTANYLNVTYSLGTASGTDSLQLALKALDIGPGDEVITTPFTFFATAEVIAQEGATPVFADIEPSTYNIHPAKIEEAITNKTKAIVVVHLYGQVANMHEIMDIAHKYDLQVIEDACQAIGAEYNGKKAGTIGDVGCFSFFPTKNLGAFGDAGLVVTHQKDLYERIKRIRNHGSEQKYYHYEVGMNSRLDELQAAILLVKVSYLDTFLTKRKEIADRYTENFQDKITIPPMVKSREHTFHQYCIELDGREELISELKNHDIASAIYYPVPLHLQEAFRDLGYKEGDFPVAERVAKRIVALPIYPTLSKEKQDYVIDIVLDFLENNG</sequence>
<evidence type="ECO:0000256" key="4">
    <source>
        <dbReference type="PIRSR" id="PIRSR000390-2"/>
    </source>
</evidence>
<dbReference type="Proteomes" id="UP000199095">
    <property type="component" value="Unassembled WGS sequence"/>
</dbReference>
<dbReference type="SUPFAM" id="SSF53383">
    <property type="entry name" value="PLP-dependent transferases"/>
    <property type="match status" value="1"/>
</dbReference>
<dbReference type="GO" id="GO:0008483">
    <property type="term" value="F:transaminase activity"/>
    <property type="evidence" value="ECO:0007669"/>
    <property type="project" value="TreeGrafter"/>
</dbReference>
<dbReference type="Gene3D" id="3.90.1150.10">
    <property type="entry name" value="Aspartate Aminotransferase, domain 1"/>
    <property type="match status" value="1"/>
</dbReference>
<keyword evidence="7" id="KW-1185">Reference proteome</keyword>
<name>A0A1I0AIR9_9BACI</name>
<reference evidence="7" key="1">
    <citation type="submission" date="2016-10" db="EMBL/GenBank/DDBJ databases">
        <authorList>
            <person name="Varghese N."/>
            <person name="Submissions S."/>
        </authorList>
    </citation>
    <scope>NUCLEOTIDE SEQUENCE [LARGE SCALE GENOMIC DNA]</scope>
    <source>
        <strain evidence="7">CGMCC 1.3566</strain>
    </source>
</reference>
<evidence type="ECO:0008006" key="8">
    <source>
        <dbReference type="Google" id="ProtNLM"/>
    </source>
</evidence>
<dbReference type="Gene3D" id="3.40.640.10">
    <property type="entry name" value="Type I PLP-dependent aspartate aminotransferase-like (Major domain)"/>
    <property type="match status" value="1"/>
</dbReference>
<dbReference type="InterPro" id="IPR000653">
    <property type="entry name" value="DegT/StrS_aminotransferase"/>
</dbReference>
<dbReference type="PANTHER" id="PTHR30244:SF36">
    <property type="entry name" value="3-OXO-GLUCOSE-6-PHOSPHATE:GLUTAMATE AMINOTRANSFERASE"/>
    <property type="match status" value="1"/>
</dbReference>
<dbReference type="RefSeq" id="WP_093131911.1">
    <property type="nucleotide sequence ID" value="NZ_FOHJ01000002.1"/>
</dbReference>
<dbReference type="GO" id="GO:0030170">
    <property type="term" value="F:pyridoxal phosphate binding"/>
    <property type="evidence" value="ECO:0007669"/>
    <property type="project" value="UniProtKB-ARBA"/>
</dbReference>
<evidence type="ECO:0000313" key="7">
    <source>
        <dbReference type="Proteomes" id="UP000199095"/>
    </source>
</evidence>
<keyword evidence="1 4" id="KW-0663">Pyridoxal phosphate</keyword>
<evidence type="ECO:0000256" key="2">
    <source>
        <dbReference type="ARBA" id="ARBA00037999"/>
    </source>
</evidence>
<dbReference type="CDD" id="cd00616">
    <property type="entry name" value="AHBA_syn"/>
    <property type="match status" value="1"/>
</dbReference>
<dbReference type="PIRSF" id="PIRSF000390">
    <property type="entry name" value="PLP_StrS"/>
    <property type="match status" value="1"/>
</dbReference>
<comment type="similarity">
    <text evidence="2 5">Belongs to the DegT/DnrJ/EryC1 family.</text>
</comment>
<protein>
    <recommendedName>
        <fullName evidence="8">dTDP-4-amino-4,6-dideoxygalactose transaminase</fullName>
    </recommendedName>
</protein>
<dbReference type="PANTHER" id="PTHR30244">
    <property type="entry name" value="TRANSAMINASE"/>
    <property type="match status" value="1"/>
</dbReference>
<dbReference type="InterPro" id="IPR015424">
    <property type="entry name" value="PyrdxlP-dep_Trfase"/>
</dbReference>
<dbReference type="Pfam" id="PF01041">
    <property type="entry name" value="DegT_DnrJ_EryC1"/>
    <property type="match status" value="1"/>
</dbReference>
<accession>A0A1I0AIR9</accession>
<dbReference type="InterPro" id="IPR015422">
    <property type="entry name" value="PyrdxlP-dep_Trfase_small"/>
</dbReference>
<feature type="modified residue" description="N6-(pyridoxal phosphate)lysine" evidence="4">
    <location>
        <position position="192"/>
    </location>
</feature>
<feature type="active site" description="Proton acceptor" evidence="3">
    <location>
        <position position="192"/>
    </location>
</feature>
<organism evidence="6 7">
    <name type="scientific">Salinibacillus kushneri</name>
    <dbReference type="NCBI Taxonomy" id="237682"/>
    <lineage>
        <taxon>Bacteria</taxon>
        <taxon>Bacillati</taxon>
        <taxon>Bacillota</taxon>
        <taxon>Bacilli</taxon>
        <taxon>Bacillales</taxon>
        <taxon>Bacillaceae</taxon>
        <taxon>Salinibacillus</taxon>
    </lineage>
</organism>
<evidence type="ECO:0000313" key="6">
    <source>
        <dbReference type="EMBL" id="SES93580.1"/>
    </source>
</evidence>
<dbReference type="FunFam" id="3.40.640.10:FF:000089">
    <property type="entry name" value="Aminotransferase, DegT/DnrJ/EryC1/StrS family"/>
    <property type="match status" value="1"/>
</dbReference>
<dbReference type="InterPro" id="IPR015421">
    <property type="entry name" value="PyrdxlP-dep_Trfase_major"/>
</dbReference>
<dbReference type="GO" id="GO:0000271">
    <property type="term" value="P:polysaccharide biosynthetic process"/>
    <property type="evidence" value="ECO:0007669"/>
    <property type="project" value="TreeGrafter"/>
</dbReference>
<dbReference type="OrthoDB" id="9810913at2"/>
<gene>
    <name evidence="6" type="ORF">SAMN05421676_102154</name>
</gene>
<dbReference type="STRING" id="237682.SAMN05421676_102154"/>
<evidence type="ECO:0000256" key="3">
    <source>
        <dbReference type="PIRSR" id="PIRSR000390-1"/>
    </source>
</evidence>
<evidence type="ECO:0000256" key="5">
    <source>
        <dbReference type="RuleBase" id="RU004508"/>
    </source>
</evidence>
<dbReference type="EMBL" id="FOHJ01000002">
    <property type="protein sequence ID" value="SES93580.1"/>
    <property type="molecule type" value="Genomic_DNA"/>
</dbReference>
<proteinExistence type="inferred from homology"/>
<dbReference type="AlphaFoldDB" id="A0A1I0AIR9"/>